<comment type="subcellular location">
    <subcellularLocation>
        <location evidence="1">Cell membrane</location>
    </subcellularLocation>
</comment>
<dbReference type="Pfam" id="PF00069">
    <property type="entry name" value="Pkinase"/>
    <property type="match status" value="1"/>
</dbReference>
<dbReference type="PROSITE" id="PS00108">
    <property type="entry name" value="PROTEIN_KINASE_ST"/>
    <property type="match status" value="1"/>
</dbReference>
<dbReference type="Gene3D" id="1.10.510.10">
    <property type="entry name" value="Transferase(Phosphotransferase) domain 1"/>
    <property type="match status" value="2"/>
</dbReference>
<evidence type="ECO:0000256" key="12">
    <source>
        <dbReference type="SAM" id="MobiDB-lite"/>
    </source>
</evidence>
<evidence type="ECO:0000256" key="5">
    <source>
        <dbReference type="ARBA" id="ARBA00022679"/>
    </source>
</evidence>
<feature type="binding site" evidence="11">
    <location>
        <position position="159"/>
    </location>
    <ligand>
        <name>ATP</name>
        <dbReference type="ChEBI" id="CHEBI:30616"/>
    </ligand>
</feature>
<gene>
    <name evidence="14" type="ORF">TSUD_205610</name>
</gene>
<keyword evidence="8 11" id="KW-0067">ATP-binding</keyword>
<dbReference type="GO" id="GO:0004674">
    <property type="term" value="F:protein serine/threonine kinase activity"/>
    <property type="evidence" value="ECO:0007669"/>
    <property type="project" value="UniProtKB-KW"/>
</dbReference>
<proteinExistence type="predicted"/>
<dbReference type="InterPro" id="IPR011009">
    <property type="entry name" value="Kinase-like_dom_sf"/>
</dbReference>
<reference evidence="15" key="1">
    <citation type="journal article" date="2017" name="Front. Plant Sci.">
        <title>Climate Clever Clovers: New Paradigm to Reduce the Environmental Footprint of Ruminants by Breeding Low Methanogenic Forages Utilizing Haplotype Variation.</title>
        <authorList>
            <person name="Kaur P."/>
            <person name="Appels R."/>
            <person name="Bayer P.E."/>
            <person name="Keeble-Gagnere G."/>
            <person name="Wang J."/>
            <person name="Hirakawa H."/>
            <person name="Shirasawa K."/>
            <person name="Vercoe P."/>
            <person name="Stefanova K."/>
            <person name="Durmic Z."/>
            <person name="Nichols P."/>
            <person name="Revell C."/>
            <person name="Isobe S.N."/>
            <person name="Edwards D."/>
            <person name="Erskine W."/>
        </authorList>
    </citation>
    <scope>NUCLEOTIDE SEQUENCE [LARGE SCALE GENOMIC DNA]</scope>
    <source>
        <strain evidence="15">cv. Daliak</strain>
    </source>
</reference>
<evidence type="ECO:0000256" key="3">
    <source>
        <dbReference type="ARBA" id="ARBA00022475"/>
    </source>
</evidence>
<evidence type="ECO:0000256" key="7">
    <source>
        <dbReference type="ARBA" id="ARBA00022777"/>
    </source>
</evidence>
<dbReference type="PANTHER" id="PTHR45621">
    <property type="entry name" value="OS01G0588500 PROTEIN-RELATED"/>
    <property type="match status" value="1"/>
</dbReference>
<dbReference type="OrthoDB" id="4062651at2759"/>
<feature type="compositionally biased region" description="Low complexity" evidence="12">
    <location>
        <begin position="49"/>
        <end position="79"/>
    </location>
</feature>
<feature type="region of interest" description="Disordered" evidence="12">
    <location>
        <begin position="427"/>
        <end position="465"/>
    </location>
</feature>
<comment type="catalytic activity">
    <reaction evidence="10">
        <text>L-seryl-[protein] + ATP = O-phospho-L-seryl-[protein] + ADP + H(+)</text>
        <dbReference type="Rhea" id="RHEA:17989"/>
        <dbReference type="Rhea" id="RHEA-COMP:9863"/>
        <dbReference type="Rhea" id="RHEA-COMP:11604"/>
        <dbReference type="ChEBI" id="CHEBI:15378"/>
        <dbReference type="ChEBI" id="CHEBI:29999"/>
        <dbReference type="ChEBI" id="CHEBI:30616"/>
        <dbReference type="ChEBI" id="CHEBI:83421"/>
        <dbReference type="ChEBI" id="CHEBI:456216"/>
        <dbReference type="EC" id="2.7.11.1"/>
    </reaction>
</comment>
<evidence type="ECO:0000256" key="8">
    <source>
        <dbReference type="ARBA" id="ARBA00022840"/>
    </source>
</evidence>
<dbReference type="SUPFAM" id="SSF56112">
    <property type="entry name" value="Protein kinase-like (PK-like)"/>
    <property type="match status" value="2"/>
</dbReference>
<feature type="region of interest" description="Disordered" evidence="12">
    <location>
        <begin position="1"/>
        <end position="32"/>
    </location>
</feature>
<evidence type="ECO:0000256" key="11">
    <source>
        <dbReference type="PROSITE-ProRule" id="PRU10141"/>
    </source>
</evidence>
<dbReference type="InterPro" id="IPR001245">
    <property type="entry name" value="Ser-Thr/Tyr_kinase_cat_dom"/>
</dbReference>
<dbReference type="Pfam" id="PF07714">
    <property type="entry name" value="PK_Tyr_Ser-Thr"/>
    <property type="match status" value="1"/>
</dbReference>
<dbReference type="FunFam" id="1.10.510.10:FF:001023">
    <property type="entry name" value="Os07g0541700 protein"/>
    <property type="match status" value="1"/>
</dbReference>
<feature type="domain" description="Protein kinase" evidence="13">
    <location>
        <begin position="50"/>
        <end position="359"/>
    </location>
</feature>
<dbReference type="InterPro" id="IPR017441">
    <property type="entry name" value="Protein_kinase_ATP_BS"/>
</dbReference>
<dbReference type="InterPro" id="IPR008271">
    <property type="entry name" value="Ser/Thr_kinase_AS"/>
</dbReference>
<sequence length="637" mass="69945">MGNCWTTSLQSSGNHLNSNTAPNTNNQPDNNFRLSAGFSNLRLIRNDNSTSLGRSSNSGGNSKLFSSNNHSTGNNTSTSFWGSENSQTTRARDEEFPYGQILDAANLKVFTLVELKAATRNFRPDTLLGEGGFGRVYKGLFKESAASKRGEGLTIAIKKLNSDSRQGVAEWQFTPAGGSTVQPLSWDGRLKVMIGAARGLNFLHSLEKKIIYRDFKPSNILLDKAYTAKLSDFGLARSVPSDDHTHVSTQVVGTCGYAAPEYIATGFDKPAASRHTRPNCQTLAWPDLFLLMITLTYQHRLWEHVAMPPQSTLPQALIMYQPIIDKMVVLVKQLKESSLMVRQSVKNTEKILDSTEQAIEQCIAWQAQAVFLLACAAGNIIVQGKSRTKDLNGELLDYKSSILRRSSQLQHKQSISNLRLVRNGNSASLGRSSNSGGNSTLFSSNNNHSTGNNTSTSFWDSENSQASRVRDEEEFPYGHILDAANLKVFTWAELKSATRNFRPENLLGEGGFGKVFKGLIKEGAESKKGEVLTIAIKILDSHSTQGFAEWQAYTAKLSDFGLAKSGPSDDHTHVSTRVVGTGGYAAPEYMRTGHLYVKSDVYGFGLVLMEILTDNCLHSKDLMAKDASQHFWILGEA</sequence>
<feature type="binding site" evidence="11">
    <location>
        <position position="537"/>
    </location>
    <ligand>
        <name>ATP</name>
        <dbReference type="ChEBI" id="CHEBI:30616"/>
    </ligand>
</feature>
<dbReference type="Proteomes" id="UP000242715">
    <property type="component" value="Unassembled WGS sequence"/>
</dbReference>
<dbReference type="EC" id="2.7.11.1" evidence="2"/>
<evidence type="ECO:0000256" key="1">
    <source>
        <dbReference type="ARBA" id="ARBA00004236"/>
    </source>
</evidence>
<dbReference type="GO" id="GO:0005886">
    <property type="term" value="C:plasma membrane"/>
    <property type="evidence" value="ECO:0007669"/>
    <property type="project" value="UniProtKB-SubCell"/>
</dbReference>
<evidence type="ECO:0000256" key="10">
    <source>
        <dbReference type="ARBA" id="ARBA00048679"/>
    </source>
</evidence>
<protein>
    <recommendedName>
        <fullName evidence="2">non-specific serine/threonine protein kinase</fullName>
        <ecNumber evidence="2">2.7.11.1</ecNumber>
    </recommendedName>
</protein>
<evidence type="ECO:0000256" key="2">
    <source>
        <dbReference type="ARBA" id="ARBA00012513"/>
    </source>
</evidence>
<keyword evidence="7" id="KW-0418">Kinase</keyword>
<keyword evidence="15" id="KW-1185">Reference proteome</keyword>
<dbReference type="InterPro" id="IPR000719">
    <property type="entry name" value="Prot_kinase_dom"/>
</dbReference>
<feature type="domain" description="Protein kinase" evidence="13">
    <location>
        <begin position="345"/>
        <end position="637"/>
    </location>
</feature>
<accession>A0A2Z6MR60</accession>
<comment type="catalytic activity">
    <reaction evidence="9">
        <text>L-threonyl-[protein] + ATP = O-phospho-L-threonyl-[protein] + ADP + H(+)</text>
        <dbReference type="Rhea" id="RHEA:46608"/>
        <dbReference type="Rhea" id="RHEA-COMP:11060"/>
        <dbReference type="Rhea" id="RHEA-COMP:11605"/>
        <dbReference type="ChEBI" id="CHEBI:15378"/>
        <dbReference type="ChEBI" id="CHEBI:30013"/>
        <dbReference type="ChEBI" id="CHEBI:30616"/>
        <dbReference type="ChEBI" id="CHEBI:61977"/>
        <dbReference type="ChEBI" id="CHEBI:456216"/>
        <dbReference type="EC" id="2.7.11.1"/>
    </reaction>
</comment>
<dbReference type="EMBL" id="DF973566">
    <property type="protein sequence ID" value="GAU34756.1"/>
    <property type="molecule type" value="Genomic_DNA"/>
</dbReference>
<dbReference type="Gene3D" id="3.30.200.20">
    <property type="entry name" value="Phosphorylase Kinase, domain 1"/>
    <property type="match status" value="2"/>
</dbReference>
<dbReference type="PROSITE" id="PS50011">
    <property type="entry name" value="PROTEIN_KINASE_DOM"/>
    <property type="match status" value="2"/>
</dbReference>
<keyword evidence="5" id="KW-0808">Transferase</keyword>
<dbReference type="AlphaFoldDB" id="A0A2Z6MR60"/>
<evidence type="ECO:0000313" key="14">
    <source>
        <dbReference type="EMBL" id="GAU34756.1"/>
    </source>
</evidence>
<evidence type="ECO:0000256" key="9">
    <source>
        <dbReference type="ARBA" id="ARBA00047899"/>
    </source>
</evidence>
<keyword evidence="3" id="KW-0472">Membrane</keyword>
<evidence type="ECO:0000256" key="6">
    <source>
        <dbReference type="ARBA" id="ARBA00022741"/>
    </source>
</evidence>
<name>A0A2Z6MR60_TRISU</name>
<evidence type="ECO:0000313" key="15">
    <source>
        <dbReference type="Proteomes" id="UP000242715"/>
    </source>
</evidence>
<evidence type="ECO:0000259" key="13">
    <source>
        <dbReference type="PROSITE" id="PS50011"/>
    </source>
</evidence>
<evidence type="ECO:0000256" key="4">
    <source>
        <dbReference type="ARBA" id="ARBA00022527"/>
    </source>
</evidence>
<organism evidence="14 15">
    <name type="scientific">Trifolium subterraneum</name>
    <name type="common">Subterranean clover</name>
    <dbReference type="NCBI Taxonomy" id="3900"/>
    <lineage>
        <taxon>Eukaryota</taxon>
        <taxon>Viridiplantae</taxon>
        <taxon>Streptophyta</taxon>
        <taxon>Embryophyta</taxon>
        <taxon>Tracheophyta</taxon>
        <taxon>Spermatophyta</taxon>
        <taxon>Magnoliopsida</taxon>
        <taxon>eudicotyledons</taxon>
        <taxon>Gunneridae</taxon>
        <taxon>Pentapetalae</taxon>
        <taxon>rosids</taxon>
        <taxon>fabids</taxon>
        <taxon>Fabales</taxon>
        <taxon>Fabaceae</taxon>
        <taxon>Papilionoideae</taxon>
        <taxon>50 kb inversion clade</taxon>
        <taxon>NPAAA clade</taxon>
        <taxon>Hologalegina</taxon>
        <taxon>IRL clade</taxon>
        <taxon>Trifolieae</taxon>
        <taxon>Trifolium</taxon>
    </lineage>
</organism>
<dbReference type="InterPro" id="IPR050823">
    <property type="entry name" value="Plant_Ser_Thr_Prot_Kinase"/>
</dbReference>
<dbReference type="PROSITE" id="PS00107">
    <property type="entry name" value="PROTEIN_KINASE_ATP"/>
    <property type="match status" value="2"/>
</dbReference>
<dbReference type="GO" id="GO:0005524">
    <property type="term" value="F:ATP binding"/>
    <property type="evidence" value="ECO:0007669"/>
    <property type="project" value="UniProtKB-UniRule"/>
</dbReference>
<feature type="region of interest" description="Disordered" evidence="12">
    <location>
        <begin position="49"/>
        <end position="88"/>
    </location>
</feature>
<keyword evidence="6 11" id="KW-0547">Nucleotide-binding</keyword>
<keyword evidence="3" id="KW-1003">Cell membrane</keyword>
<feature type="compositionally biased region" description="Low complexity" evidence="12">
    <location>
        <begin position="427"/>
        <end position="457"/>
    </location>
</feature>
<keyword evidence="4" id="KW-0723">Serine/threonine-protein kinase</keyword>